<feature type="transmembrane region" description="Helical" evidence="7">
    <location>
        <begin position="198"/>
        <end position="215"/>
    </location>
</feature>
<dbReference type="RefSeq" id="WP_006078463.1">
    <property type="nucleotide sequence ID" value="NZ_AOMD01000028.1"/>
</dbReference>
<dbReference type="Pfam" id="PF00528">
    <property type="entry name" value="BPD_transp_1"/>
    <property type="match status" value="1"/>
</dbReference>
<keyword evidence="6 7" id="KW-0472">Membrane</keyword>
<dbReference type="PANTHER" id="PTHR43163:SF6">
    <property type="entry name" value="DIPEPTIDE TRANSPORT SYSTEM PERMEASE PROTEIN DPPB-RELATED"/>
    <property type="match status" value="1"/>
</dbReference>
<dbReference type="PANTHER" id="PTHR43163">
    <property type="entry name" value="DIPEPTIDE TRANSPORT SYSTEM PERMEASE PROTEIN DPPB-RELATED"/>
    <property type="match status" value="1"/>
</dbReference>
<feature type="transmembrane region" description="Helical" evidence="7">
    <location>
        <begin position="256"/>
        <end position="278"/>
    </location>
</feature>
<comment type="caution">
    <text evidence="9">The sequence shown here is derived from an EMBL/GenBank/DDBJ whole genome shotgun (WGS) entry which is preliminary data.</text>
</comment>
<dbReference type="PATRIC" id="fig|1227455.4.peg.2662"/>
<evidence type="ECO:0000256" key="5">
    <source>
        <dbReference type="ARBA" id="ARBA00022989"/>
    </source>
</evidence>
<dbReference type="OrthoDB" id="44105at2157"/>
<dbReference type="InterPro" id="IPR000515">
    <property type="entry name" value="MetI-like"/>
</dbReference>
<dbReference type="GO" id="GO:0055085">
    <property type="term" value="P:transmembrane transport"/>
    <property type="evidence" value="ECO:0007669"/>
    <property type="project" value="InterPro"/>
</dbReference>
<evidence type="ECO:0000313" key="10">
    <source>
        <dbReference type="Proteomes" id="UP000011669"/>
    </source>
</evidence>
<evidence type="ECO:0000256" key="3">
    <source>
        <dbReference type="ARBA" id="ARBA00022475"/>
    </source>
</evidence>
<dbReference type="STRING" id="1227455.C449_13022"/>
<feature type="transmembrane region" description="Helical" evidence="7">
    <location>
        <begin position="144"/>
        <end position="164"/>
    </location>
</feature>
<dbReference type="Proteomes" id="UP000011669">
    <property type="component" value="Unassembled WGS sequence"/>
</dbReference>
<evidence type="ECO:0000256" key="1">
    <source>
        <dbReference type="ARBA" id="ARBA00004651"/>
    </source>
</evidence>
<dbReference type="GO" id="GO:0005886">
    <property type="term" value="C:plasma membrane"/>
    <property type="evidence" value="ECO:0007669"/>
    <property type="project" value="UniProtKB-SubCell"/>
</dbReference>
<evidence type="ECO:0000256" key="4">
    <source>
        <dbReference type="ARBA" id="ARBA00022692"/>
    </source>
</evidence>
<comment type="subcellular location">
    <subcellularLocation>
        <location evidence="1">Cell membrane</location>
        <topology evidence="1">Multi-pass membrane protein</topology>
    </subcellularLocation>
</comment>
<keyword evidence="4 7" id="KW-0812">Transmembrane</keyword>
<organism evidence="9 10">
    <name type="scientific">Halococcus saccharolyticus DSM 5350</name>
    <dbReference type="NCBI Taxonomy" id="1227455"/>
    <lineage>
        <taxon>Archaea</taxon>
        <taxon>Methanobacteriati</taxon>
        <taxon>Methanobacteriota</taxon>
        <taxon>Stenosarchaea group</taxon>
        <taxon>Halobacteria</taxon>
        <taxon>Halobacteriales</taxon>
        <taxon>Halococcaceae</taxon>
        <taxon>Halococcus</taxon>
    </lineage>
</organism>
<name>M0MD94_9EURY</name>
<feature type="transmembrane region" description="Helical" evidence="7">
    <location>
        <begin position="21"/>
        <end position="42"/>
    </location>
</feature>
<evidence type="ECO:0000256" key="6">
    <source>
        <dbReference type="ARBA" id="ARBA00023136"/>
    </source>
</evidence>
<keyword evidence="3" id="KW-1003">Cell membrane</keyword>
<feature type="transmembrane region" description="Helical" evidence="7">
    <location>
        <begin position="112"/>
        <end position="132"/>
    </location>
</feature>
<evidence type="ECO:0000313" key="9">
    <source>
        <dbReference type="EMBL" id="EMA43742.1"/>
    </source>
</evidence>
<reference evidence="9 10" key="1">
    <citation type="journal article" date="2014" name="PLoS Genet.">
        <title>Phylogenetically driven sequencing of extremely halophilic archaea reveals strategies for static and dynamic osmo-response.</title>
        <authorList>
            <person name="Becker E.A."/>
            <person name="Seitzer P.M."/>
            <person name="Tritt A."/>
            <person name="Larsen D."/>
            <person name="Krusor M."/>
            <person name="Yao A.I."/>
            <person name="Wu D."/>
            <person name="Madern D."/>
            <person name="Eisen J.A."/>
            <person name="Darling A.E."/>
            <person name="Facciotti M.T."/>
        </authorList>
    </citation>
    <scope>NUCLEOTIDE SEQUENCE [LARGE SCALE GENOMIC DNA]</scope>
    <source>
        <strain evidence="9 10">DSM 5350</strain>
    </source>
</reference>
<proteinExistence type="predicted"/>
<dbReference type="EMBL" id="AOMD01000028">
    <property type="protein sequence ID" value="EMA43742.1"/>
    <property type="molecule type" value="Genomic_DNA"/>
</dbReference>
<sequence>MFGRTELSSRQVTLLAVARRLLQSILSLWLVFTGSFLALSFVRNPNVTSGYPPRLLGGSYAQPRFVAAAEPLLAQYVDWLGRLLTLDLGTVPIRGEAVSATSVVLDAAAVTLLYLGPALAFAVAAGTLLQLLAVVSERGTLDRWAGVAGAAAIAVPVFLVAYLIERYLPLFVFGATESITQLGYNPALGPFDPQNLQALLWPALTMGLYLLAIQLRAAGTDLEGYAEEPFLKVARAKGLGRLRLCRHVFAHSAARLTTVLTSEMLGLVLVGLYVIEWISRTPGFGSLTIDAAASRHPGLVFAVVLLPAGVIAVTNAARESYYTLFDPRVETGD</sequence>
<dbReference type="AlphaFoldDB" id="M0MD94"/>
<evidence type="ECO:0000256" key="2">
    <source>
        <dbReference type="ARBA" id="ARBA00022448"/>
    </source>
</evidence>
<feature type="transmembrane region" description="Helical" evidence="7">
    <location>
        <begin position="298"/>
        <end position="317"/>
    </location>
</feature>
<keyword evidence="2" id="KW-0813">Transport</keyword>
<dbReference type="InParanoid" id="M0MD94"/>
<evidence type="ECO:0000259" key="8">
    <source>
        <dbReference type="Pfam" id="PF00528"/>
    </source>
</evidence>
<keyword evidence="5 7" id="KW-1133">Transmembrane helix</keyword>
<keyword evidence="10" id="KW-1185">Reference proteome</keyword>
<protein>
    <submittedName>
        <fullName evidence="9">ABC transporter permease</fullName>
    </submittedName>
</protein>
<feature type="domain" description="ABC transmembrane type-1" evidence="8">
    <location>
        <begin position="133"/>
        <end position="330"/>
    </location>
</feature>
<evidence type="ECO:0000256" key="7">
    <source>
        <dbReference type="SAM" id="Phobius"/>
    </source>
</evidence>
<accession>M0MD94</accession>
<gene>
    <name evidence="9" type="ORF">C449_13022</name>
</gene>